<dbReference type="OrthoDB" id="10648995at2759"/>
<dbReference type="Proteomes" id="UP000001307">
    <property type="component" value="Unassembled WGS sequence"/>
</dbReference>
<dbReference type="AlphaFoldDB" id="E4XV50"/>
<name>E4XV50_OIKDI</name>
<proteinExistence type="predicted"/>
<organism evidence="1">
    <name type="scientific">Oikopleura dioica</name>
    <name type="common">Tunicate</name>
    <dbReference type="NCBI Taxonomy" id="34765"/>
    <lineage>
        <taxon>Eukaryota</taxon>
        <taxon>Metazoa</taxon>
        <taxon>Chordata</taxon>
        <taxon>Tunicata</taxon>
        <taxon>Appendicularia</taxon>
        <taxon>Copelata</taxon>
        <taxon>Oikopleuridae</taxon>
        <taxon>Oikopleura</taxon>
    </lineage>
</organism>
<keyword evidence="2" id="KW-1185">Reference proteome</keyword>
<reference evidence="1" key="1">
    <citation type="journal article" date="2010" name="Science">
        <title>Plasticity of animal genome architecture unmasked by rapid evolution of a pelagic tunicate.</title>
        <authorList>
            <person name="Denoeud F."/>
            <person name="Henriet S."/>
            <person name="Mungpakdee S."/>
            <person name="Aury J.M."/>
            <person name="Da Silva C."/>
            <person name="Brinkmann H."/>
            <person name="Mikhaleva J."/>
            <person name="Olsen L.C."/>
            <person name="Jubin C."/>
            <person name="Canestro C."/>
            <person name="Bouquet J.M."/>
            <person name="Danks G."/>
            <person name="Poulain J."/>
            <person name="Campsteijn C."/>
            <person name="Adamski M."/>
            <person name="Cross I."/>
            <person name="Yadetie F."/>
            <person name="Muffato M."/>
            <person name="Louis A."/>
            <person name="Butcher S."/>
            <person name="Tsagkogeorga G."/>
            <person name="Konrad A."/>
            <person name="Singh S."/>
            <person name="Jensen M.F."/>
            <person name="Cong E.H."/>
            <person name="Eikeseth-Otteraa H."/>
            <person name="Noel B."/>
            <person name="Anthouard V."/>
            <person name="Porcel B.M."/>
            <person name="Kachouri-Lafond R."/>
            <person name="Nishino A."/>
            <person name="Ugolini M."/>
            <person name="Chourrout P."/>
            <person name="Nishida H."/>
            <person name="Aasland R."/>
            <person name="Huzurbazar S."/>
            <person name="Westhof E."/>
            <person name="Delsuc F."/>
            <person name="Lehrach H."/>
            <person name="Reinhardt R."/>
            <person name="Weissenbach J."/>
            <person name="Roy S.W."/>
            <person name="Artiguenave F."/>
            <person name="Postlethwait J.H."/>
            <person name="Manak J.R."/>
            <person name="Thompson E.M."/>
            <person name="Jaillon O."/>
            <person name="Du Pasquier L."/>
            <person name="Boudinot P."/>
            <person name="Liberles D.A."/>
            <person name="Volff J.N."/>
            <person name="Philippe H."/>
            <person name="Lenhard B."/>
            <person name="Roest Crollius H."/>
            <person name="Wincker P."/>
            <person name="Chourrout D."/>
        </authorList>
    </citation>
    <scope>NUCLEOTIDE SEQUENCE [LARGE SCALE GENOMIC DNA]</scope>
</reference>
<dbReference type="EMBL" id="FN653201">
    <property type="protein sequence ID" value="CBY13581.1"/>
    <property type="molecule type" value="Genomic_DNA"/>
</dbReference>
<gene>
    <name evidence="1" type="ORF">GSOID_T00005376001</name>
</gene>
<dbReference type="InParanoid" id="E4XV50"/>
<protein>
    <submittedName>
        <fullName evidence="1">Uncharacterized protein</fullName>
    </submittedName>
</protein>
<evidence type="ECO:0000313" key="1">
    <source>
        <dbReference type="EMBL" id="CBY13581.1"/>
    </source>
</evidence>
<evidence type="ECO:0000313" key="2">
    <source>
        <dbReference type="Proteomes" id="UP000001307"/>
    </source>
</evidence>
<accession>E4XV50</accession>
<sequence>MVASITEDYQEITSRPTMVPQYNPTERYNKPVALFPVPKKRKSSPVFNEAPTLIQISDDSEEDMPPREAFKYSPFSTPAFKYDRKCGPFTLRGCIAWYVRF</sequence>